<dbReference type="SMART" id="SM00248">
    <property type="entry name" value="ANK"/>
    <property type="match status" value="17"/>
</dbReference>
<feature type="chain" id="PRO_5004894002" evidence="5">
    <location>
        <begin position="28"/>
        <end position="1884"/>
    </location>
</feature>
<keyword evidence="7" id="KW-1185">Reference proteome</keyword>
<evidence type="ECO:0000256" key="1">
    <source>
        <dbReference type="ARBA" id="ARBA00022737"/>
    </source>
</evidence>
<name>W7I8N3_9PEZI</name>
<gene>
    <name evidence="6" type="ORF">DRE_01895</name>
</gene>
<evidence type="ECO:0000256" key="2">
    <source>
        <dbReference type="ARBA" id="ARBA00023043"/>
    </source>
</evidence>
<dbReference type="Proteomes" id="UP000024837">
    <property type="component" value="Unassembled WGS sequence"/>
</dbReference>
<dbReference type="PROSITE" id="PS50297">
    <property type="entry name" value="ANK_REP_REGION"/>
    <property type="match status" value="6"/>
</dbReference>
<evidence type="ECO:0000256" key="4">
    <source>
        <dbReference type="SAM" id="Phobius"/>
    </source>
</evidence>
<feature type="transmembrane region" description="Helical" evidence="4">
    <location>
        <begin position="305"/>
        <end position="327"/>
    </location>
</feature>
<dbReference type="Pfam" id="PF12796">
    <property type="entry name" value="Ank_2"/>
    <property type="match status" value="5"/>
</dbReference>
<feature type="signal peptide" evidence="5">
    <location>
        <begin position="1"/>
        <end position="27"/>
    </location>
</feature>
<feature type="transmembrane region" description="Helical" evidence="4">
    <location>
        <begin position="267"/>
        <end position="293"/>
    </location>
</feature>
<feature type="repeat" description="ANK" evidence="3">
    <location>
        <begin position="1259"/>
        <end position="1291"/>
    </location>
</feature>
<reference evidence="6 7" key="1">
    <citation type="submission" date="2013-05" db="EMBL/GenBank/DDBJ databases">
        <title>Drechslerella stenobrocha genome reveals carnivorous origination and mechanical trapping mechanism of predatory fungi.</title>
        <authorList>
            <person name="Liu X."/>
            <person name="Zhang W."/>
            <person name="Liu K."/>
        </authorList>
    </citation>
    <scope>NUCLEOTIDE SEQUENCE [LARGE SCALE GENOMIC DNA]</scope>
    <source>
        <strain evidence="6 7">248</strain>
    </source>
</reference>
<dbReference type="Gene3D" id="1.25.40.20">
    <property type="entry name" value="Ankyrin repeat-containing domain"/>
    <property type="match status" value="5"/>
</dbReference>
<dbReference type="PANTHER" id="PTHR24198:SF165">
    <property type="entry name" value="ANKYRIN REPEAT-CONTAINING PROTEIN-RELATED"/>
    <property type="match status" value="1"/>
</dbReference>
<keyword evidence="1" id="KW-0677">Repeat</keyword>
<dbReference type="InterPro" id="IPR036770">
    <property type="entry name" value="Ankyrin_rpt-contain_sf"/>
</dbReference>
<dbReference type="PROSITE" id="PS50088">
    <property type="entry name" value="ANK_REPEAT"/>
    <property type="match status" value="7"/>
</dbReference>
<dbReference type="PANTHER" id="PTHR24198">
    <property type="entry name" value="ANKYRIN REPEAT AND PROTEIN KINASE DOMAIN-CONTAINING PROTEIN"/>
    <property type="match status" value="1"/>
</dbReference>
<dbReference type="InterPro" id="IPR002110">
    <property type="entry name" value="Ankyrin_rpt"/>
</dbReference>
<dbReference type="HOGENOM" id="CLU_001887_1_0_1"/>
<keyword evidence="5" id="KW-0732">Signal</keyword>
<evidence type="ECO:0000256" key="3">
    <source>
        <dbReference type="PROSITE-ProRule" id="PRU00023"/>
    </source>
</evidence>
<keyword evidence="4" id="KW-1133">Transmembrane helix</keyword>
<feature type="transmembrane region" description="Helical" evidence="4">
    <location>
        <begin position="422"/>
        <end position="442"/>
    </location>
</feature>
<proteinExistence type="predicted"/>
<keyword evidence="4" id="KW-0812">Transmembrane</keyword>
<dbReference type="SUPFAM" id="SSF48403">
    <property type="entry name" value="Ankyrin repeat"/>
    <property type="match status" value="2"/>
</dbReference>
<feature type="repeat" description="ANK" evidence="3">
    <location>
        <begin position="1797"/>
        <end position="1834"/>
    </location>
</feature>
<feature type="repeat" description="ANK" evidence="3">
    <location>
        <begin position="1158"/>
        <end position="1182"/>
    </location>
</feature>
<feature type="repeat" description="ANK" evidence="3">
    <location>
        <begin position="1586"/>
        <end position="1618"/>
    </location>
</feature>
<dbReference type="EMBL" id="KI966372">
    <property type="protein sequence ID" value="EWC48673.1"/>
    <property type="molecule type" value="Genomic_DNA"/>
</dbReference>
<dbReference type="OrthoDB" id="7464126at2759"/>
<feature type="repeat" description="ANK" evidence="3">
    <location>
        <begin position="1731"/>
        <end position="1763"/>
    </location>
</feature>
<evidence type="ECO:0000313" key="7">
    <source>
        <dbReference type="Proteomes" id="UP000024837"/>
    </source>
</evidence>
<protein>
    <submittedName>
        <fullName evidence="6">Uncharacterized protein</fullName>
    </submittedName>
</protein>
<evidence type="ECO:0000313" key="6">
    <source>
        <dbReference type="EMBL" id="EWC48673.1"/>
    </source>
</evidence>
<accession>W7I8N3</accession>
<feature type="transmembrane region" description="Helical" evidence="4">
    <location>
        <begin position="68"/>
        <end position="89"/>
    </location>
</feature>
<organism evidence="6 7">
    <name type="scientific">Drechslerella stenobrocha 248</name>
    <dbReference type="NCBI Taxonomy" id="1043628"/>
    <lineage>
        <taxon>Eukaryota</taxon>
        <taxon>Fungi</taxon>
        <taxon>Dikarya</taxon>
        <taxon>Ascomycota</taxon>
        <taxon>Pezizomycotina</taxon>
        <taxon>Orbiliomycetes</taxon>
        <taxon>Orbiliales</taxon>
        <taxon>Orbiliaceae</taxon>
        <taxon>Drechslerella</taxon>
    </lineage>
</organism>
<keyword evidence="4" id="KW-0472">Membrane</keyword>
<keyword evidence="2 3" id="KW-0040">ANK repeat</keyword>
<evidence type="ECO:0000256" key="5">
    <source>
        <dbReference type="SAM" id="SignalP"/>
    </source>
</evidence>
<feature type="repeat" description="ANK" evidence="3">
    <location>
        <begin position="1485"/>
        <end position="1513"/>
    </location>
</feature>
<feature type="repeat" description="ANK" evidence="3">
    <location>
        <begin position="1225"/>
        <end position="1257"/>
    </location>
</feature>
<sequence length="1884" mass="206317">MPPRRSLSADLCSLGIIVLAFAQPAHAGDPGDDFSNNLFSDLAPLLALFGEQVAKQYLSQSLTWLESVIFAMAPLGIITAIISAIRVGGPRWLRAVIGRARESKGEAELELMSSTSADVCELWNGETIVRTLGSPYIAEVLWLEKTDDFETGSEDDDTSAEEDLLNPLMEEGDKIGLSAFGGVFSLQGAKAAKLIRAATKHNLTGQQVSPQNLFENDVYELEADPLVAPIIRPIHSQPSEQSESTSIICPPNLSLNVAGHPSSTPELALIAICATILQCGVLVFEIAITYLQPFNENFTKEGTPVGAYACPLTVIGTVLVVIGMYICSMIVQERSKEETWTFDTLNIPPGYKLKVAWLQRHQVVTDQNFGAFCLYAPSNRHQLMSSWFNDHGKSQNFSTIFGTAISTVGFVVQFTGLRGMHYSATLAQLGATLIVSLFRILIRRQLGNRPALEVVPDGKELDWMARKATRCSKWAIKPLSLAEPPEDGDSGTFSARCKLRDICPWPLEDPSIAATTEYLARSLEEITNYIYSSNITLKEEAQRMVTLGFPVHIIYTRLGSTDKQRATITLELHRDVMLDDRNSAWTGWKTDRYALEAALTLWALSVAEDEEQPDIGYNERSKSLILLGPSSDFNILDYDMFIGNSDKCLRMENGMNSLGTSQFPVPEHRVFGYIGSDPKQDHLGLVSTSYIQDLCARHIFTCYFYEMCRLIQAFNGQTTALRRPELLANDSALRINNTNLDSMVDILHSNGMPGTREDFLVIMVPALQKNGNLLRIFDAFSEIIQEVKNCELNDMQPEFSKDMLFHMAGHALNKFRSNSHWLYAGDFLFGLLETCQTVLGVDHAWTQTAKAFASRSCHSLEAQIFCELEFQTDDTARMQSLSSVCQSLTSYCDRVLGWESTESQMLRRLHNRTAALAGLLKPANNSPLTPEEILLISNTFILAAACSYPKVVGFCLAKFKSICCPIAGGTGASFSTAVLFATINKDETILDLILSSLGHDQIKLLDMGSTPDDFNALQIACQSGAVEIVNLLLRAGLSPKGPRQTQDFKFSPIYLATQQNSTAIISLLLFYGARHDSRDIQGGNTFLHYAIQEGAEEVIDYALFTEPTLIPVLFIQDFNGNNVLDQAIIYGRDEMAIRVLKAMVDFSEVDVREKTTLDGRTALHLACQYNRPKIARLLLSNSFVPGKQTADHFTAFELAAIFGSCEVGGVLMERNPESTTSQVGTGQWPIILAVKHTETDYVKFLIDNGAEINVQEHATCLSPIMIAASTDNLELFNLLLTHGASITTTDVAGQTVMHLAAMSDSARCLQSLCGTSGMPPPEAAGMLSDRNSDGRTPLDTALWHGNFAAARVLIGLMILCDHEALQEQRSDGGSILHMICGLLSVEKETTAPARIKYPLRQYVSHVGEPHHQAIDKILERPLQTWNSQNIDQAVELIQFVLAAKLADVTEPDVYGFSALFYAAIAGQANACKLLLAQIKDTASPQLQKALHAALYSGDSEVIKQLVAAGVDVNQPFLDTGRTPMAQLLYVVNDARGQTTTTNALPIDSAEAYDKRLWESDVELTACLKLLIDAGAEVPATPSSEEDESSLLHIAVPCRSAEVIDLLVAAGADINLGGRSKRSLLHYALDEKQTYLDLIPVLCRNGLDIDCMDSDDCTALTLEIGKQRLATVTALLDNGASIQATGREPTDLIVAARWGASDIFALLCNRYKALPTTDDEYLAFLNATMGPEGWSAVHIAAQYGRNEILSFLKENGAEIEALDNEGRNALSYALGSPTTIFLLIGKAGFDPNEKLTTKGYTAAHFAVLTLDNEAQASDALRALWPFGADFNIADNDGMTPFDYIGLGGSAAAWLADENAREAVRQVFQSYRGTDGLFRVYNEPSP</sequence>